<organism evidence="1 2">
    <name type="scientific">Paramuricea clavata</name>
    <name type="common">Red gorgonian</name>
    <name type="synonym">Violescent sea-whip</name>
    <dbReference type="NCBI Taxonomy" id="317549"/>
    <lineage>
        <taxon>Eukaryota</taxon>
        <taxon>Metazoa</taxon>
        <taxon>Cnidaria</taxon>
        <taxon>Anthozoa</taxon>
        <taxon>Octocorallia</taxon>
        <taxon>Malacalcyonacea</taxon>
        <taxon>Plexauridae</taxon>
        <taxon>Paramuricea</taxon>
    </lineage>
</organism>
<dbReference type="AlphaFoldDB" id="A0A6S7K177"/>
<gene>
    <name evidence="1" type="ORF">PACLA_8A077911</name>
</gene>
<keyword evidence="2" id="KW-1185">Reference proteome</keyword>
<evidence type="ECO:0000313" key="2">
    <source>
        <dbReference type="Proteomes" id="UP001152795"/>
    </source>
</evidence>
<dbReference type="EMBL" id="CACRXK020021050">
    <property type="protein sequence ID" value="CAB4035430.1"/>
    <property type="molecule type" value="Genomic_DNA"/>
</dbReference>
<comment type="caution">
    <text evidence="1">The sequence shown here is derived from an EMBL/GenBank/DDBJ whole genome shotgun (WGS) entry which is preliminary data.</text>
</comment>
<dbReference type="Proteomes" id="UP001152795">
    <property type="component" value="Unassembled WGS sequence"/>
</dbReference>
<accession>A0A6S7K177</accession>
<reference evidence="1" key="1">
    <citation type="submission" date="2020-04" db="EMBL/GenBank/DDBJ databases">
        <authorList>
            <person name="Alioto T."/>
            <person name="Alioto T."/>
            <person name="Gomez Garrido J."/>
        </authorList>
    </citation>
    <scope>NUCLEOTIDE SEQUENCE</scope>
    <source>
        <strain evidence="1">A484AB</strain>
    </source>
</reference>
<proteinExistence type="predicted"/>
<protein>
    <submittedName>
        <fullName evidence="1">Uncharacterized protein</fullName>
    </submittedName>
</protein>
<evidence type="ECO:0000313" key="1">
    <source>
        <dbReference type="EMBL" id="CAB4035430.1"/>
    </source>
</evidence>
<name>A0A6S7K177_PARCT</name>
<sequence length="157" mass="19028">MSIGFLPTAIVRNNFALLRTENRTRRLFRRYPGLVEFFNYVFNNYINGNFPVTLWNVYDRAMDCRTNNNAEGFHRAWNNRVQVRHPNLWIFIRHLKDLQAQTNQGIRSMDNGGQPTRRRRRWQRLENQLQRLKTDYINGVRDVQRYWNAVSYLVTTF</sequence>
<dbReference type="OrthoDB" id="5984509at2759"/>